<comment type="caution">
    <text evidence="2">The sequence shown here is derived from an EMBL/GenBank/DDBJ whole genome shotgun (WGS) entry which is preliminary data.</text>
</comment>
<dbReference type="AlphaFoldDB" id="A0A9D3YA29"/>
<evidence type="ECO:0000313" key="3">
    <source>
        <dbReference type="EMBL" id="KAH3773615.1"/>
    </source>
</evidence>
<dbReference type="EMBL" id="JAIWYP010000009">
    <property type="protein sequence ID" value="KAH3773615.1"/>
    <property type="molecule type" value="Genomic_DNA"/>
</dbReference>
<dbReference type="Proteomes" id="UP000828390">
    <property type="component" value="Unassembled WGS sequence"/>
</dbReference>
<reference evidence="2" key="2">
    <citation type="submission" date="2020-11" db="EMBL/GenBank/DDBJ databases">
        <authorList>
            <person name="McCartney M.A."/>
            <person name="Auch B."/>
            <person name="Kono T."/>
            <person name="Mallez S."/>
            <person name="Becker A."/>
            <person name="Gohl D.M."/>
            <person name="Silverstein K.A.T."/>
            <person name="Koren S."/>
            <person name="Bechman K.B."/>
            <person name="Herman A."/>
            <person name="Abrahante J.E."/>
            <person name="Garbe J."/>
        </authorList>
    </citation>
    <scope>NUCLEOTIDE SEQUENCE</scope>
    <source>
        <strain evidence="2">Duluth1</strain>
        <tissue evidence="2">Whole animal</tissue>
    </source>
</reference>
<evidence type="ECO:0000313" key="2">
    <source>
        <dbReference type="EMBL" id="KAH3696688.1"/>
    </source>
</evidence>
<gene>
    <name evidence="2" type="ORF">DPMN_084164</name>
    <name evidence="3" type="ORF">DPMN_174977</name>
</gene>
<dbReference type="EMBL" id="JAIWYP010000016">
    <property type="protein sequence ID" value="KAH3696688.1"/>
    <property type="molecule type" value="Genomic_DNA"/>
</dbReference>
<keyword evidence="4" id="KW-1185">Reference proteome</keyword>
<proteinExistence type="predicted"/>
<feature type="compositionally biased region" description="Polar residues" evidence="1">
    <location>
        <begin position="40"/>
        <end position="50"/>
    </location>
</feature>
<feature type="region of interest" description="Disordered" evidence="1">
    <location>
        <begin position="24"/>
        <end position="50"/>
    </location>
</feature>
<name>A0A9D3YA29_DREPO</name>
<evidence type="ECO:0000256" key="1">
    <source>
        <dbReference type="SAM" id="MobiDB-lite"/>
    </source>
</evidence>
<evidence type="ECO:0000313" key="4">
    <source>
        <dbReference type="Proteomes" id="UP000828390"/>
    </source>
</evidence>
<accession>A0A9D3YA29</accession>
<reference evidence="2" key="1">
    <citation type="journal article" date="2019" name="bioRxiv">
        <title>The Genome of the Zebra Mussel, Dreissena polymorpha: A Resource for Invasive Species Research.</title>
        <authorList>
            <person name="McCartney M.A."/>
            <person name="Auch B."/>
            <person name="Kono T."/>
            <person name="Mallez S."/>
            <person name="Zhang Y."/>
            <person name="Obille A."/>
            <person name="Becker A."/>
            <person name="Abrahante J.E."/>
            <person name="Garbe J."/>
            <person name="Badalamenti J.P."/>
            <person name="Herman A."/>
            <person name="Mangelson H."/>
            <person name="Liachko I."/>
            <person name="Sullivan S."/>
            <person name="Sone E.D."/>
            <person name="Koren S."/>
            <person name="Silverstein K.A.T."/>
            <person name="Beckman K.B."/>
            <person name="Gohl D.M."/>
        </authorList>
    </citation>
    <scope>NUCLEOTIDE SEQUENCE</scope>
    <source>
        <strain evidence="2">Duluth1</strain>
        <tissue evidence="2">Whole animal</tissue>
    </source>
</reference>
<organism evidence="2 4">
    <name type="scientific">Dreissena polymorpha</name>
    <name type="common">Zebra mussel</name>
    <name type="synonym">Mytilus polymorpha</name>
    <dbReference type="NCBI Taxonomy" id="45954"/>
    <lineage>
        <taxon>Eukaryota</taxon>
        <taxon>Metazoa</taxon>
        <taxon>Spiralia</taxon>
        <taxon>Lophotrochozoa</taxon>
        <taxon>Mollusca</taxon>
        <taxon>Bivalvia</taxon>
        <taxon>Autobranchia</taxon>
        <taxon>Heteroconchia</taxon>
        <taxon>Euheterodonta</taxon>
        <taxon>Imparidentia</taxon>
        <taxon>Neoheterodontei</taxon>
        <taxon>Myida</taxon>
        <taxon>Dreissenoidea</taxon>
        <taxon>Dreissenidae</taxon>
        <taxon>Dreissena</taxon>
    </lineage>
</organism>
<sequence length="50" mass="5562">MVKIIDSDFEVELERERLTVLPNAGMNADTNADTDRMPSQGPSRLNIVSD</sequence>
<protein>
    <submittedName>
        <fullName evidence="2">Uncharacterized protein</fullName>
    </submittedName>
</protein>